<sequence length="224" mass="23366">MSALADSVITGPMFFQAIPAEKAAALIFVPGLGWLEWVEVTGAGAFKGYRTLRCGALEFGTTTVPRSYEADLVGGLASKTAQASLWAWAQQNGHVVAAAAWTAKEFKFADVDDTYFRLPDLRNVGTRFTGTNADTAGVRGIGSFQADALQNITGSFKRSASSGGLVENNPATVTGAFGLGSGATPGPSADSGSYVPVIFDASRVARTATETRHANTAFAPRIHI</sequence>
<organism evidence="1 2">
    <name type="scientific">Herbaspirillum seropedicae (strain SmR1)</name>
    <dbReference type="NCBI Taxonomy" id="757424"/>
    <lineage>
        <taxon>Bacteria</taxon>
        <taxon>Pseudomonadati</taxon>
        <taxon>Pseudomonadota</taxon>
        <taxon>Betaproteobacteria</taxon>
        <taxon>Burkholderiales</taxon>
        <taxon>Oxalobacteraceae</taxon>
        <taxon>Herbaspirillum</taxon>
    </lineage>
</organism>
<proteinExistence type="predicted"/>
<reference evidence="1 2" key="1">
    <citation type="submission" date="2010-04" db="EMBL/GenBank/DDBJ databases">
        <title>The genome of Herbaspirillum seropedicae SmR1, an endophytic, nitrogen-fixing, plant-growth promoting beta-Proteobacteria.</title>
        <authorList>
            <person name="Pedrosa F.O."/>
            <person name="Monteiro R.A."/>
            <person name="Wassem R."/>
            <person name="Cruz L.M."/>
            <person name="Ayub R.A."/>
            <person name="Colauto N.B."/>
            <person name="Fernandez M.A."/>
            <person name="Fungaro M.H.P."/>
            <person name="Grisard E.C."/>
            <person name="Hungria M."/>
            <person name="Madeira H.M.F."/>
            <person name="Nodari R.O."/>
            <person name="Osaku C.A."/>
            <person name="Petzl-Erler M.L."/>
            <person name="Terenzi H."/>
            <person name="Vieira L.G.E."/>
            <person name="Almeida M.I.M."/>
            <person name="Alves L.R."/>
            <person name="Arantes O.M.N."/>
            <person name="Balsanelli E."/>
            <person name="Barcellos F.G."/>
            <person name="Baura V.A."/>
            <person name="Binde D.R."/>
            <person name="Campo R.J."/>
            <person name="Chubatsu L.S."/>
            <person name="Chueire L.M.O."/>
            <person name="Ciferri R.R."/>
            <person name="Correa L.C."/>
            <person name="da Conceicao Silva J.L."/>
            <person name="Dabul A.N.G."/>
            <person name="Dambros B.P."/>
            <person name="Faoro H."/>
            <person name="Favetti A."/>
            <person name="Friedermann G."/>
            <person name="Furlaneto M.C."/>
            <person name="Gasques L.S."/>
            <person name="Gimenes C.C.T."/>
            <person name="Gioppo N.M.R."/>
            <person name="Glienke-Blanco C."/>
            <person name="Godoy L.P."/>
            <person name="Guerra M.P."/>
            <person name="Karp S."/>
            <person name="Kava-Cordeiro V."/>
            <person name="Margarido V.P."/>
            <person name="Mathioni S.M."/>
            <person name="Menck-Soares M.A."/>
            <person name="Murace N.K."/>
            <person name="Nicolas M.F."/>
            <person name="Oliveira C.E.C."/>
            <person name="Pagnan N.A.B."/>
            <person name="Pamphile J.A."/>
            <person name="Patussi E.V."/>
            <person name="Pereira L.F.P."/>
            <person name="Pereira-Ferrari L."/>
            <person name="Pinto F.G.S."/>
            <person name="Precoma C."/>
            <person name="Prioli A.J."/>
            <person name="Prioli S.M.A.P."/>
            <person name="Raittz R.T."/>
            <person name="Ramos H.J.O."/>
            <person name="Ribeiro E.M.S.F."/>
            <person name="Rigo L.U."/>
            <person name="Rocha C.L.M.S.C."/>
            <person name="Rocha S.N."/>
            <person name="Santos K."/>
            <person name="Satori D."/>
            <person name="Silva A.G."/>
            <person name="Simao R.C.G."/>
            <person name="Soares M.A.M."/>
            <person name="Souza E.M."/>
            <person name="Steffens M.B.R."/>
            <person name="Steindel M."/>
            <person name="Tadra-Sfeir M.Z."/>
            <person name="Takahashi E.K."/>
            <person name="Torres R.A."/>
            <person name="Valle J.S."/>
            <person name="Vernal J.I."/>
            <person name="Vilas-Boas L.A."/>
            <person name="Watanabe M.A.E."/>
            <person name="Weiss V.A."/>
            <person name="Yates M.A."/>
            <person name="Souza E.M."/>
        </authorList>
    </citation>
    <scope>NUCLEOTIDE SEQUENCE [LARGE SCALE GENOMIC DNA]</scope>
    <source>
        <strain evidence="1 2">SmR1</strain>
    </source>
</reference>
<dbReference type="AlphaFoldDB" id="D8J071"/>
<dbReference type="HOGENOM" id="CLU_1233659_0_0_4"/>
<dbReference type="eggNOG" id="COG5301">
    <property type="taxonomic scope" value="Bacteria"/>
</dbReference>
<protein>
    <submittedName>
        <fullName evidence="1">Uncharacterized protein</fullName>
    </submittedName>
</protein>
<dbReference type="KEGG" id="hse:Hsero_0891"/>
<accession>D8J071</accession>
<dbReference type="OrthoDB" id="9810174at2"/>
<dbReference type="STRING" id="757424.Hsero_0891"/>
<evidence type="ECO:0000313" key="2">
    <source>
        <dbReference type="Proteomes" id="UP000000329"/>
    </source>
</evidence>
<dbReference type="RefSeq" id="WP_013232922.1">
    <property type="nucleotide sequence ID" value="NC_014323.1"/>
</dbReference>
<name>D8J071_HERSS</name>
<dbReference type="EMBL" id="CP002039">
    <property type="protein sequence ID" value="ADJ62408.1"/>
    <property type="molecule type" value="Genomic_DNA"/>
</dbReference>
<evidence type="ECO:0000313" key="1">
    <source>
        <dbReference type="EMBL" id="ADJ62408.1"/>
    </source>
</evidence>
<dbReference type="SUPFAM" id="SSF88874">
    <property type="entry name" value="Receptor-binding domain of short tail fibre protein gp12"/>
    <property type="match status" value="1"/>
</dbReference>
<keyword evidence="2" id="KW-1185">Reference proteome</keyword>
<dbReference type="Proteomes" id="UP000000329">
    <property type="component" value="Chromosome"/>
</dbReference>
<gene>
    <name evidence="1" type="ordered locus">Hsero_0891</name>
</gene>
<dbReference type="GeneID" id="29390258"/>